<keyword evidence="7 8" id="KW-0472">Membrane</keyword>
<protein>
    <submittedName>
        <fullName evidence="9">Sodium:alanine symporter family protein</fullName>
    </submittedName>
</protein>
<dbReference type="InterPro" id="IPR001463">
    <property type="entry name" value="Na/Ala_symport"/>
</dbReference>
<sequence length="77" mass="7931">APVMVLLYLIAIIYIIVSHFDLAIQAIKLIFEEAFNPKPVVGGASGALVATMIKTGVARGLYSNEAGLGSSAIIAAS</sequence>
<dbReference type="EMBL" id="RJGP01001714">
    <property type="protein sequence ID" value="RVZ08781.1"/>
    <property type="molecule type" value="Genomic_DNA"/>
</dbReference>
<evidence type="ECO:0000256" key="1">
    <source>
        <dbReference type="ARBA" id="ARBA00004651"/>
    </source>
</evidence>
<dbReference type="GO" id="GO:0005283">
    <property type="term" value="F:amino acid:sodium symporter activity"/>
    <property type="evidence" value="ECO:0007669"/>
    <property type="project" value="InterPro"/>
</dbReference>
<evidence type="ECO:0000256" key="7">
    <source>
        <dbReference type="ARBA" id="ARBA00023136"/>
    </source>
</evidence>
<evidence type="ECO:0000256" key="2">
    <source>
        <dbReference type="ARBA" id="ARBA00009261"/>
    </source>
</evidence>
<evidence type="ECO:0000256" key="3">
    <source>
        <dbReference type="ARBA" id="ARBA00022448"/>
    </source>
</evidence>
<keyword evidence="5 8" id="KW-0812">Transmembrane</keyword>
<evidence type="ECO:0000313" key="9">
    <source>
        <dbReference type="EMBL" id="RVZ08781.1"/>
    </source>
</evidence>
<evidence type="ECO:0000256" key="5">
    <source>
        <dbReference type="ARBA" id="ARBA00022692"/>
    </source>
</evidence>
<keyword evidence="4" id="KW-1003">Cell membrane</keyword>
<dbReference type="PANTHER" id="PTHR30330">
    <property type="entry name" value="AGSS FAMILY TRANSPORTER, SODIUM-ALANINE"/>
    <property type="match status" value="1"/>
</dbReference>
<keyword evidence="3" id="KW-0813">Transport</keyword>
<comment type="similarity">
    <text evidence="2">Belongs to the alanine or glycine:cation symporter (AGCS) (TC 2.A.25) family.</text>
</comment>
<feature type="non-terminal residue" evidence="9">
    <location>
        <position position="77"/>
    </location>
</feature>
<feature type="non-terminal residue" evidence="9">
    <location>
        <position position="1"/>
    </location>
</feature>
<dbReference type="AlphaFoldDB" id="A0A438VDV6"/>
<evidence type="ECO:0000256" key="8">
    <source>
        <dbReference type="SAM" id="Phobius"/>
    </source>
</evidence>
<feature type="transmembrane region" description="Helical" evidence="8">
    <location>
        <begin position="6"/>
        <end position="24"/>
    </location>
</feature>
<evidence type="ECO:0000256" key="6">
    <source>
        <dbReference type="ARBA" id="ARBA00022989"/>
    </source>
</evidence>
<gene>
    <name evidence="9" type="ORF">EC518_15555</name>
</gene>
<dbReference type="GO" id="GO:0005886">
    <property type="term" value="C:plasma membrane"/>
    <property type="evidence" value="ECO:0007669"/>
    <property type="project" value="UniProtKB-SubCell"/>
</dbReference>
<comment type="caution">
    <text evidence="9">The sequence shown here is derived from an EMBL/GenBank/DDBJ whole genome shotgun (WGS) entry which is preliminary data.</text>
</comment>
<proteinExistence type="inferred from homology"/>
<reference evidence="9 10" key="1">
    <citation type="submission" date="2018-11" db="EMBL/GenBank/DDBJ databases">
        <title>Genetic determinants and prediction of antibiotic resistance phenotypes in Helicobacter pylori.</title>
        <authorList>
            <person name="Wagner K."/>
        </authorList>
    </citation>
    <scope>NUCLEOTIDE SEQUENCE [LARGE SCALE GENOMIC DNA]</scope>
    <source>
        <strain evidence="9 10">ZH70</strain>
    </source>
</reference>
<comment type="subcellular location">
    <subcellularLocation>
        <location evidence="1">Cell membrane</location>
        <topology evidence="1">Multi-pass membrane protein</topology>
    </subcellularLocation>
</comment>
<dbReference type="PANTHER" id="PTHR30330:SF3">
    <property type="entry name" value="TRANSCRIPTIONAL REGULATOR, LRP FAMILY"/>
    <property type="match status" value="1"/>
</dbReference>
<organism evidence="9 10">
    <name type="scientific">Helicobacter pylori</name>
    <name type="common">Campylobacter pylori</name>
    <dbReference type="NCBI Taxonomy" id="210"/>
    <lineage>
        <taxon>Bacteria</taxon>
        <taxon>Pseudomonadati</taxon>
        <taxon>Campylobacterota</taxon>
        <taxon>Epsilonproteobacteria</taxon>
        <taxon>Campylobacterales</taxon>
        <taxon>Helicobacteraceae</taxon>
        <taxon>Helicobacter</taxon>
    </lineage>
</organism>
<dbReference type="Proteomes" id="UP000289022">
    <property type="component" value="Unassembled WGS sequence"/>
</dbReference>
<keyword evidence="6 8" id="KW-1133">Transmembrane helix</keyword>
<evidence type="ECO:0000256" key="4">
    <source>
        <dbReference type="ARBA" id="ARBA00022475"/>
    </source>
</evidence>
<evidence type="ECO:0000313" key="10">
    <source>
        <dbReference type="Proteomes" id="UP000289022"/>
    </source>
</evidence>
<dbReference type="Pfam" id="PF01235">
    <property type="entry name" value="Na_Ala_symp"/>
    <property type="match status" value="1"/>
</dbReference>
<name>A0A438VDV6_HELPX</name>
<accession>A0A438VDV6</accession>